<proteinExistence type="predicted"/>
<dbReference type="PaxDb" id="3880-AES64854"/>
<organism evidence="1 3">
    <name type="scientific">Medicago truncatula</name>
    <name type="common">Barrel medic</name>
    <name type="synonym">Medicago tribuloides</name>
    <dbReference type="NCBI Taxonomy" id="3880"/>
    <lineage>
        <taxon>Eukaryota</taxon>
        <taxon>Viridiplantae</taxon>
        <taxon>Streptophyta</taxon>
        <taxon>Embryophyta</taxon>
        <taxon>Tracheophyta</taxon>
        <taxon>Spermatophyta</taxon>
        <taxon>Magnoliopsida</taxon>
        <taxon>eudicotyledons</taxon>
        <taxon>Gunneridae</taxon>
        <taxon>Pentapetalae</taxon>
        <taxon>rosids</taxon>
        <taxon>fabids</taxon>
        <taxon>Fabales</taxon>
        <taxon>Fabaceae</taxon>
        <taxon>Papilionoideae</taxon>
        <taxon>50 kb inversion clade</taxon>
        <taxon>NPAAA clade</taxon>
        <taxon>Hologalegina</taxon>
        <taxon>IRL clade</taxon>
        <taxon>Trifolieae</taxon>
        <taxon>Medicago</taxon>
    </lineage>
</organism>
<evidence type="ECO:0000313" key="1">
    <source>
        <dbReference type="EMBL" id="AES64854.1"/>
    </source>
</evidence>
<dbReference type="Proteomes" id="UP000002051">
    <property type="component" value="Chromosome 2"/>
</dbReference>
<dbReference type="EnsemblPlants" id="AES64854">
    <property type="protein sequence ID" value="AES64854"/>
    <property type="gene ID" value="MTR_2g031400"/>
</dbReference>
<keyword evidence="3" id="KW-1185">Reference proteome</keyword>
<dbReference type="AlphaFoldDB" id="G7IML8"/>
<reference evidence="1 3" key="2">
    <citation type="journal article" date="2014" name="BMC Genomics">
        <title>An improved genome release (version Mt4.0) for the model legume Medicago truncatula.</title>
        <authorList>
            <person name="Tang H."/>
            <person name="Krishnakumar V."/>
            <person name="Bidwell S."/>
            <person name="Rosen B."/>
            <person name="Chan A."/>
            <person name="Zhou S."/>
            <person name="Gentzbittel L."/>
            <person name="Childs K.L."/>
            <person name="Yandell M."/>
            <person name="Gundlach H."/>
            <person name="Mayer K.F."/>
            <person name="Schwartz D.C."/>
            <person name="Town C.D."/>
        </authorList>
    </citation>
    <scope>GENOME REANNOTATION</scope>
    <source>
        <strain evidence="2 3">cv. Jemalong A17</strain>
    </source>
</reference>
<evidence type="ECO:0000313" key="2">
    <source>
        <dbReference type="EnsemblPlants" id="AES64854"/>
    </source>
</evidence>
<protein>
    <submittedName>
        <fullName evidence="1 2">Uncharacterized protein</fullName>
    </submittedName>
</protein>
<reference evidence="2" key="3">
    <citation type="submission" date="2015-04" db="UniProtKB">
        <authorList>
            <consortium name="EnsemblPlants"/>
        </authorList>
    </citation>
    <scope>IDENTIFICATION</scope>
    <source>
        <strain evidence="2">cv. Jemalong A17</strain>
    </source>
</reference>
<dbReference type="EMBL" id="CM001218">
    <property type="protein sequence ID" value="AES64854.1"/>
    <property type="molecule type" value="Genomic_DNA"/>
</dbReference>
<reference evidence="1 3" key="1">
    <citation type="journal article" date="2011" name="Nature">
        <title>The Medicago genome provides insight into the evolution of rhizobial symbioses.</title>
        <authorList>
            <person name="Young N.D."/>
            <person name="Debelle F."/>
            <person name="Oldroyd G.E."/>
            <person name="Geurts R."/>
            <person name="Cannon S.B."/>
            <person name="Udvardi M.K."/>
            <person name="Benedito V.A."/>
            <person name="Mayer K.F."/>
            <person name="Gouzy J."/>
            <person name="Schoof H."/>
            <person name="Van de Peer Y."/>
            <person name="Proost S."/>
            <person name="Cook D.R."/>
            <person name="Meyers B.C."/>
            <person name="Spannagl M."/>
            <person name="Cheung F."/>
            <person name="De Mita S."/>
            <person name="Krishnakumar V."/>
            <person name="Gundlach H."/>
            <person name="Zhou S."/>
            <person name="Mudge J."/>
            <person name="Bharti A.K."/>
            <person name="Murray J.D."/>
            <person name="Naoumkina M.A."/>
            <person name="Rosen B."/>
            <person name="Silverstein K.A."/>
            <person name="Tang H."/>
            <person name="Rombauts S."/>
            <person name="Zhao P.X."/>
            <person name="Zhou P."/>
            <person name="Barbe V."/>
            <person name="Bardou P."/>
            <person name="Bechner M."/>
            <person name="Bellec A."/>
            <person name="Berger A."/>
            <person name="Berges H."/>
            <person name="Bidwell S."/>
            <person name="Bisseling T."/>
            <person name="Choisne N."/>
            <person name="Couloux A."/>
            <person name="Denny R."/>
            <person name="Deshpande S."/>
            <person name="Dai X."/>
            <person name="Doyle J.J."/>
            <person name="Dudez A.M."/>
            <person name="Farmer A.D."/>
            <person name="Fouteau S."/>
            <person name="Franken C."/>
            <person name="Gibelin C."/>
            <person name="Gish J."/>
            <person name="Goldstein S."/>
            <person name="Gonzalez A.J."/>
            <person name="Green P.J."/>
            <person name="Hallab A."/>
            <person name="Hartog M."/>
            <person name="Hua A."/>
            <person name="Humphray S.J."/>
            <person name="Jeong D.H."/>
            <person name="Jing Y."/>
            <person name="Jocker A."/>
            <person name="Kenton S.M."/>
            <person name="Kim D.J."/>
            <person name="Klee K."/>
            <person name="Lai H."/>
            <person name="Lang C."/>
            <person name="Lin S."/>
            <person name="Macmil S.L."/>
            <person name="Magdelenat G."/>
            <person name="Matthews L."/>
            <person name="McCorrison J."/>
            <person name="Monaghan E.L."/>
            <person name="Mun J.H."/>
            <person name="Najar F.Z."/>
            <person name="Nicholson C."/>
            <person name="Noirot C."/>
            <person name="O'Bleness M."/>
            <person name="Paule C.R."/>
            <person name="Poulain J."/>
            <person name="Prion F."/>
            <person name="Qin B."/>
            <person name="Qu C."/>
            <person name="Retzel E.F."/>
            <person name="Riddle C."/>
            <person name="Sallet E."/>
            <person name="Samain S."/>
            <person name="Samson N."/>
            <person name="Sanders I."/>
            <person name="Saurat O."/>
            <person name="Scarpelli C."/>
            <person name="Schiex T."/>
            <person name="Segurens B."/>
            <person name="Severin A.J."/>
            <person name="Sherrier D.J."/>
            <person name="Shi R."/>
            <person name="Sims S."/>
            <person name="Singer S.R."/>
            <person name="Sinharoy S."/>
            <person name="Sterck L."/>
            <person name="Viollet A."/>
            <person name="Wang B.B."/>
            <person name="Wang K."/>
            <person name="Wang M."/>
            <person name="Wang X."/>
            <person name="Warfsmann J."/>
            <person name="Weissenbach J."/>
            <person name="White D.D."/>
            <person name="White J.D."/>
            <person name="Wiley G.B."/>
            <person name="Wincker P."/>
            <person name="Xing Y."/>
            <person name="Yang L."/>
            <person name="Yao Z."/>
            <person name="Ying F."/>
            <person name="Zhai J."/>
            <person name="Zhou L."/>
            <person name="Zuber A."/>
            <person name="Denarie J."/>
            <person name="Dixon R.A."/>
            <person name="May G.D."/>
            <person name="Schwartz D.C."/>
            <person name="Rogers J."/>
            <person name="Quetier F."/>
            <person name="Town C.D."/>
            <person name="Roe B.A."/>
        </authorList>
    </citation>
    <scope>NUCLEOTIDE SEQUENCE [LARGE SCALE GENOMIC DNA]</scope>
    <source>
        <strain evidence="1">A17</strain>
        <strain evidence="2 3">cv. Jemalong A17</strain>
    </source>
</reference>
<gene>
    <name evidence="1" type="ordered locus">MTR_2g031400</name>
</gene>
<name>G7IML8_MEDTR</name>
<accession>G7IML8</accession>
<evidence type="ECO:0000313" key="3">
    <source>
        <dbReference type="Proteomes" id="UP000002051"/>
    </source>
</evidence>
<sequence>MAIGPRPYGHLQKISAMGRVKPRPIGSGKGTKIVAHEGTGTGMRTFYKRGYGDGYYNTLPIEYPLPSLVEN</sequence>
<dbReference type="HOGENOM" id="CLU_2964272_0_0_1"/>